<feature type="chain" id="PRO_5013580981" description="Conjugal transfer protein" evidence="1">
    <location>
        <begin position="24"/>
        <end position="138"/>
    </location>
</feature>
<evidence type="ECO:0008006" key="4">
    <source>
        <dbReference type="Google" id="ProtNLM"/>
    </source>
</evidence>
<dbReference type="EMBL" id="PCXL01000013">
    <property type="protein sequence ID" value="PIR37928.1"/>
    <property type="molecule type" value="Genomic_DNA"/>
</dbReference>
<organism evidence="2 3">
    <name type="scientific">Candidatus Zambryskibacteria bacterium CG10_big_fil_rev_8_21_14_0_10_42_12</name>
    <dbReference type="NCBI Taxonomy" id="1975115"/>
    <lineage>
        <taxon>Bacteria</taxon>
        <taxon>Candidatus Zambryskiibacteriota</taxon>
    </lineage>
</organism>
<gene>
    <name evidence="2" type="ORF">COV34_02465</name>
</gene>
<dbReference type="Proteomes" id="UP000231333">
    <property type="component" value="Unassembled WGS sequence"/>
</dbReference>
<reference evidence="2 3" key="1">
    <citation type="submission" date="2017-09" db="EMBL/GenBank/DDBJ databases">
        <title>Depth-based differentiation of microbial function through sediment-hosted aquifers and enrichment of novel symbionts in the deep terrestrial subsurface.</title>
        <authorList>
            <person name="Probst A.J."/>
            <person name="Ladd B."/>
            <person name="Jarett J.K."/>
            <person name="Geller-Mcgrath D.E."/>
            <person name="Sieber C.M."/>
            <person name="Emerson J.B."/>
            <person name="Anantharaman K."/>
            <person name="Thomas B.C."/>
            <person name="Malmstrom R."/>
            <person name="Stieglmeier M."/>
            <person name="Klingl A."/>
            <person name="Woyke T."/>
            <person name="Ryan C.M."/>
            <person name="Banfield J.F."/>
        </authorList>
    </citation>
    <scope>NUCLEOTIDE SEQUENCE [LARGE SCALE GENOMIC DNA]</scope>
    <source>
        <strain evidence="2">CG10_big_fil_rev_8_21_14_0_10_42_12</strain>
    </source>
</reference>
<comment type="caution">
    <text evidence="2">The sequence shown here is derived from an EMBL/GenBank/DDBJ whole genome shotgun (WGS) entry which is preliminary data.</text>
</comment>
<dbReference type="AlphaFoldDB" id="A0A2H0QUG9"/>
<feature type="signal peptide" evidence="1">
    <location>
        <begin position="1"/>
        <end position="23"/>
    </location>
</feature>
<accession>A0A2H0QUG9</accession>
<proteinExistence type="predicted"/>
<evidence type="ECO:0000313" key="3">
    <source>
        <dbReference type="Proteomes" id="UP000231333"/>
    </source>
</evidence>
<evidence type="ECO:0000256" key="1">
    <source>
        <dbReference type="SAM" id="SignalP"/>
    </source>
</evidence>
<sequence length="138" mass="14756">MKTKLATMLLAVSLLIPAGSLSAQELTRDQVVAVAPQFVSALGSMQVGLSQVRMQIISENMALKGISNVLSVSLNNLSSVKEPLSATDQVTINRVETNLSNVEAQVREVTVRRQNIQQILDNITNTLVGISEAIAEAV</sequence>
<evidence type="ECO:0000313" key="2">
    <source>
        <dbReference type="EMBL" id="PIR37928.1"/>
    </source>
</evidence>
<keyword evidence="1" id="KW-0732">Signal</keyword>
<name>A0A2H0QUG9_9BACT</name>
<protein>
    <recommendedName>
        <fullName evidence="4">Conjugal transfer protein</fullName>
    </recommendedName>
</protein>